<evidence type="ECO:0000313" key="5">
    <source>
        <dbReference type="Proteomes" id="UP000429607"/>
    </source>
</evidence>
<protein>
    <submittedName>
        <fullName evidence="2">Uncharacterized protein</fullName>
    </submittedName>
</protein>
<accession>A0A6A3NIH9</accession>
<dbReference type="EMBL" id="QXFT01000148">
    <property type="protein sequence ID" value="KAE9353083.1"/>
    <property type="molecule type" value="Genomic_DNA"/>
</dbReference>
<organism evidence="2 7">
    <name type="scientific">Phytophthora rubi</name>
    <dbReference type="NCBI Taxonomy" id="129364"/>
    <lineage>
        <taxon>Eukaryota</taxon>
        <taxon>Sar</taxon>
        <taxon>Stramenopiles</taxon>
        <taxon>Oomycota</taxon>
        <taxon>Peronosporomycetes</taxon>
        <taxon>Peronosporales</taxon>
        <taxon>Peronosporaceae</taxon>
        <taxon>Phytophthora</taxon>
    </lineage>
</organism>
<keyword evidence="6" id="KW-1185">Reference proteome</keyword>
<evidence type="ECO:0000313" key="2">
    <source>
        <dbReference type="EMBL" id="KAE9040185.1"/>
    </source>
</evidence>
<keyword evidence="1" id="KW-0732">Signal</keyword>
<sequence>MLLCISYIIYYAPCSACTTSTTSCTLSSSIATVRCPSPPLPAHDALPANTL</sequence>
<dbReference type="Proteomes" id="UP000434957">
    <property type="component" value="Unassembled WGS sequence"/>
</dbReference>
<dbReference type="Proteomes" id="UP000429607">
    <property type="component" value="Unassembled WGS sequence"/>
</dbReference>
<dbReference type="EMBL" id="QXFU01000211">
    <property type="protein sequence ID" value="KAE9040185.1"/>
    <property type="molecule type" value="Genomic_DNA"/>
</dbReference>
<dbReference type="EMBL" id="QXFV01000218">
    <property type="protein sequence ID" value="KAE9045278.1"/>
    <property type="molecule type" value="Genomic_DNA"/>
</dbReference>
<evidence type="ECO:0000313" key="6">
    <source>
        <dbReference type="Proteomes" id="UP000434957"/>
    </source>
</evidence>
<feature type="signal peptide" evidence="1">
    <location>
        <begin position="1"/>
        <end position="16"/>
    </location>
</feature>
<reference evidence="5 7" key="1">
    <citation type="submission" date="2018-09" db="EMBL/GenBank/DDBJ databases">
        <title>Genomic investigation of the strawberry pathogen Phytophthora fragariae indicates pathogenicity is determined by transcriptional variation in three key races.</title>
        <authorList>
            <person name="Adams T.M."/>
            <person name="Armitage A.D."/>
            <person name="Sobczyk M.K."/>
            <person name="Bates H.J."/>
            <person name="Dunwell J.M."/>
            <person name="Nellist C.F."/>
            <person name="Harrison R.J."/>
        </authorList>
    </citation>
    <scope>NUCLEOTIDE SEQUENCE [LARGE SCALE GENOMIC DNA]</scope>
    <source>
        <strain evidence="3 5">SCRP249</strain>
        <strain evidence="2 7">SCRP324</strain>
        <strain evidence="4 6">SCRP333</strain>
    </source>
</reference>
<feature type="chain" id="PRO_5036165335" evidence="1">
    <location>
        <begin position="17"/>
        <end position="51"/>
    </location>
</feature>
<comment type="caution">
    <text evidence="2">The sequence shown here is derived from an EMBL/GenBank/DDBJ whole genome shotgun (WGS) entry which is preliminary data.</text>
</comment>
<evidence type="ECO:0000313" key="4">
    <source>
        <dbReference type="EMBL" id="KAE9353083.1"/>
    </source>
</evidence>
<dbReference type="Proteomes" id="UP000435112">
    <property type="component" value="Unassembled WGS sequence"/>
</dbReference>
<evidence type="ECO:0000256" key="1">
    <source>
        <dbReference type="SAM" id="SignalP"/>
    </source>
</evidence>
<name>A0A6A3NIH9_9STRA</name>
<evidence type="ECO:0000313" key="3">
    <source>
        <dbReference type="EMBL" id="KAE9045278.1"/>
    </source>
</evidence>
<dbReference type="AlphaFoldDB" id="A0A6A3NIH9"/>
<evidence type="ECO:0000313" key="7">
    <source>
        <dbReference type="Proteomes" id="UP000435112"/>
    </source>
</evidence>
<gene>
    <name evidence="3" type="ORF">PR001_g5044</name>
    <name evidence="2" type="ORF">PR002_g5091</name>
    <name evidence="4" type="ORF">PR003_g4049</name>
</gene>
<proteinExistence type="predicted"/>